<feature type="signal peptide" evidence="1">
    <location>
        <begin position="1"/>
        <end position="20"/>
    </location>
</feature>
<feature type="chain" id="PRO_5032268795" description="Lipoprotein" evidence="1">
    <location>
        <begin position="21"/>
        <end position="70"/>
    </location>
</feature>
<keyword evidence="1" id="KW-0732">Signal</keyword>
<dbReference type="RefSeq" id="WP_013366632.1">
    <property type="nucleotide sequence ID" value="NZ_CP012871.1"/>
</dbReference>
<organism evidence="2 3">
    <name type="scientific">[Enterobacter] lignolyticus</name>
    <dbReference type="NCBI Taxonomy" id="1334193"/>
    <lineage>
        <taxon>Bacteria</taxon>
        <taxon>Pseudomonadati</taxon>
        <taxon>Pseudomonadota</taxon>
        <taxon>Gammaproteobacteria</taxon>
        <taxon>Enterobacterales</taxon>
        <taxon>Enterobacteriaceae</taxon>
        <taxon>Pluralibacter</taxon>
    </lineage>
</organism>
<evidence type="ECO:0008006" key="4">
    <source>
        <dbReference type="Google" id="ProtNLM"/>
    </source>
</evidence>
<dbReference type="Proteomes" id="UP000069162">
    <property type="component" value="Chromosome"/>
</dbReference>
<reference evidence="3" key="1">
    <citation type="submission" date="2015-10" db="EMBL/GenBank/DDBJ databases">
        <title>Complete Genome Sequencing of Klebsiella sp. strain G5.</title>
        <authorList>
            <person name="Chan K.-G."/>
            <person name="Chen J.-W."/>
        </authorList>
    </citation>
    <scope>NUCLEOTIDE SEQUENCE [LARGE SCALE GENOMIC DNA]</scope>
    <source>
        <strain evidence="3">G5</strain>
    </source>
</reference>
<proteinExistence type="predicted"/>
<dbReference type="EMBL" id="CP012871">
    <property type="protein sequence ID" value="ALR76416.1"/>
    <property type="molecule type" value="Genomic_DNA"/>
</dbReference>
<gene>
    <name evidence="2" type="ORF">AO703_08945</name>
</gene>
<name>A0A806X419_9ENTR</name>
<dbReference type="KEGG" id="kle:AO703_08945"/>
<accession>A0A806X419</accession>
<evidence type="ECO:0000313" key="2">
    <source>
        <dbReference type="EMBL" id="ALR76416.1"/>
    </source>
</evidence>
<sequence length="70" mass="7624">MKRFMVVFVMALLLAGCATGGSDDDTDAKEQKYQASLPDCTEDGATIDCDWKNVTDKWSTVSAADFNSTH</sequence>
<dbReference type="AlphaFoldDB" id="A0A806X419"/>
<dbReference type="PROSITE" id="PS51257">
    <property type="entry name" value="PROKAR_LIPOPROTEIN"/>
    <property type="match status" value="1"/>
</dbReference>
<evidence type="ECO:0000313" key="3">
    <source>
        <dbReference type="Proteomes" id="UP000069162"/>
    </source>
</evidence>
<dbReference type="OrthoDB" id="2827525at2"/>
<evidence type="ECO:0000256" key="1">
    <source>
        <dbReference type="SAM" id="SignalP"/>
    </source>
</evidence>
<protein>
    <recommendedName>
        <fullName evidence="4">Lipoprotein</fullName>
    </recommendedName>
</protein>